<dbReference type="EMBL" id="CAFBNB010000107">
    <property type="protein sequence ID" value="CAB4930355.1"/>
    <property type="molecule type" value="Genomic_DNA"/>
</dbReference>
<protein>
    <submittedName>
        <fullName evidence="2">Unannotated protein</fullName>
    </submittedName>
</protein>
<accession>A0A6J7IHU2</accession>
<proteinExistence type="predicted"/>
<feature type="compositionally biased region" description="Basic and acidic residues" evidence="1">
    <location>
        <begin position="32"/>
        <end position="71"/>
    </location>
</feature>
<gene>
    <name evidence="2" type="ORF">UFOPK3720_00683</name>
</gene>
<sequence length="178" mass="19539">MGGGVVLQAQDREHDDADEDEDAEEILEESDDRPRADDRHGEVGDEQRSVRLEDRETQHEEAPECEHVREARDRPLEEFLLAEHLDGLGLNALGRVLCPARSRLAGAGEGEQEPPSLPGECEDDHCQGNPDDGAKQHVRIHGVRLSPIGRPRIGCQGLRMCAQASMLNLPRCEESGGG</sequence>
<evidence type="ECO:0000313" key="2">
    <source>
        <dbReference type="EMBL" id="CAB4930355.1"/>
    </source>
</evidence>
<feature type="region of interest" description="Disordered" evidence="1">
    <location>
        <begin position="106"/>
        <end position="134"/>
    </location>
</feature>
<dbReference type="AlphaFoldDB" id="A0A6J7IHU2"/>
<feature type="compositionally biased region" description="Acidic residues" evidence="1">
    <location>
        <begin position="16"/>
        <end position="31"/>
    </location>
</feature>
<name>A0A6J7IHU2_9ZZZZ</name>
<evidence type="ECO:0000256" key="1">
    <source>
        <dbReference type="SAM" id="MobiDB-lite"/>
    </source>
</evidence>
<feature type="region of interest" description="Disordered" evidence="1">
    <location>
        <begin position="1"/>
        <end position="71"/>
    </location>
</feature>
<reference evidence="2" key="1">
    <citation type="submission" date="2020-05" db="EMBL/GenBank/DDBJ databases">
        <authorList>
            <person name="Chiriac C."/>
            <person name="Salcher M."/>
            <person name="Ghai R."/>
            <person name="Kavagutti S V."/>
        </authorList>
    </citation>
    <scope>NUCLEOTIDE SEQUENCE</scope>
</reference>
<organism evidence="2">
    <name type="scientific">freshwater metagenome</name>
    <dbReference type="NCBI Taxonomy" id="449393"/>
    <lineage>
        <taxon>unclassified sequences</taxon>
        <taxon>metagenomes</taxon>
        <taxon>ecological metagenomes</taxon>
    </lineage>
</organism>